<dbReference type="Proteomes" id="UP000323142">
    <property type="component" value="Unassembled WGS sequence"/>
</dbReference>
<feature type="region of interest" description="Disordered" evidence="5">
    <location>
        <begin position="872"/>
        <end position="896"/>
    </location>
</feature>
<evidence type="ECO:0000256" key="3">
    <source>
        <dbReference type="ARBA" id="ARBA00022989"/>
    </source>
</evidence>
<dbReference type="GO" id="GO:0005886">
    <property type="term" value="C:plasma membrane"/>
    <property type="evidence" value="ECO:0007669"/>
    <property type="project" value="UniProtKB-SubCell"/>
</dbReference>
<dbReference type="InterPro" id="IPR039421">
    <property type="entry name" value="Type_1_exporter"/>
</dbReference>
<accession>A0A5B2VBJ7</accession>
<dbReference type="EMBL" id="VUOA01000034">
    <property type="protein sequence ID" value="KAA2235547.1"/>
    <property type="molecule type" value="Genomic_DNA"/>
</dbReference>
<feature type="transmembrane region" description="Helical" evidence="6">
    <location>
        <begin position="191"/>
        <end position="211"/>
    </location>
</feature>
<dbReference type="OrthoDB" id="9760920at2"/>
<feature type="domain" description="ABC transmembrane type-1" evidence="8">
    <location>
        <begin position="65"/>
        <end position="329"/>
    </location>
</feature>
<dbReference type="PROSITE" id="PS50929">
    <property type="entry name" value="ABC_TM1F"/>
    <property type="match status" value="1"/>
</dbReference>
<dbReference type="PANTHER" id="PTHR43394">
    <property type="entry name" value="ATP-DEPENDENT PERMEASE MDL1, MITOCHONDRIAL"/>
    <property type="match status" value="1"/>
</dbReference>
<dbReference type="CDD" id="cd07346">
    <property type="entry name" value="ABC_6TM_exporters"/>
    <property type="match status" value="1"/>
</dbReference>
<dbReference type="AlphaFoldDB" id="A0A5B2VBJ7"/>
<organism evidence="9 10">
    <name type="scientific">Salinarimonas soli</name>
    <dbReference type="NCBI Taxonomy" id="1638099"/>
    <lineage>
        <taxon>Bacteria</taxon>
        <taxon>Pseudomonadati</taxon>
        <taxon>Pseudomonadota</taxon>
        <taxon>Alphaproteobacteria</taxon>
        <taxon>Hyphomicrobiales</taxon>
        <taxon>Salinarimonadaceae</taxon>
        <taxon>Salinarimonas</taxon>
    </lineage>
</organism>
<dbReference type="Pfam" id="PF00664">
    <property type="entry name" value="ABC_membrane"/>
    <property type="match status" value="1"/>
</dbReference>
<dbReference type="PANTHER" id="PTHR43394:SF1">
    <property type="entry name" value="ATP-BINDING CASSETTE SUB-FAMILY B MEMBER 10, MITOCHONDRIAL"/>
    <property type="match status" value="1"/>
</dbReference>
<dbReference type="RefSeq" id="WP_149820383.1">
    <property type="nucleotide sequence ID" value="NZ_VUOA01000034.1"/>
</dbReference>
<evidence type="ECO:0000259" key="7">
    <source>
        <dbReference type="PROSITE" id="PS50893"/>
    </source>
</evidence>
<evidence type="ECO:0000256" key="6">
    <source>
        <dbReference type="SAM" id="Phobius"/>
    </source>
</evidence>
<dbReference type="SUPFAM" id="SSF90123">
    <property type="entry name" value="ABC transporter transmembrane region"/>
    <property type="match status" value="1"/>
</dbReference>
<keyword evidence="2 6" id="KW-0812">Transmembrane</keyword>
<dbReference type="Gene3D" id="1.20.1560.10">
    <property type="entry name" value="ABC transporter type 1, transmembrane domain"/>
    <property type="match status" value="1"/>
</dbReference>
<dbReference type="GO" id="GO:0016887">
    <property type="term" value="F:ATP hydrolysis activity"/>
    <property type="evidence" value="ECO:0007669"/>
    <property type="project" value="InterPro"/>
</dbReference>
<evidence type="ECO:0000256" key="1">
    <source>
        <dbReference type="ARBA" id="ARBA00004651"/>
    </source>
</evidence>
<evidence type="ECO:0000256" key="2">
    <source>
        <dbReference type="ARBA" id="ARBA00022692"/>
    </source>
</evidence>
<feature type="domain" description="ABC transporter" evidence="7">
    <location>
        <begin position="369"/>
        <end position="894"/>
    </location>
</feature>
<keyword evidence="4 6" id="KW-0472">Membrane</keyword>
<feature type="transmembrane region" description="Helical" evidence="6">
    <location>
        <begin position="58"/>
        <end position="78"/>
    </location>
</feature>
<evidence type="ECO:0000259" key="8">
    <source>
        <dbReference type="PROSITE" id="PS50929"/>
    </source>
</evidence>
<protein>
    <submittedName>
        <fullName evidence="9">ABC transporter ATP-binding protein</fullName>
    </submittedName>
</protein>
<reference evidence="9 10" key="1">
    <citation type="submission" date="2019-09" db="EMBL/GenBank/DDBJ databases">
        <title>Salinarimonas rosea gen. nov., sp. nov., a new member of the a-2 subgroup of the Proteobacteria.</title>
        <authorList>
            <person name="Liu J."/>
        </authorList>
    </citation>
    <scope>NUCLEOTIDE SEQUENCE [LARGE SCALE GENOMIC DNA]</scope>
    <source>
        <strain evidence="9 10">BN140002</strain>
    </source>
</reference>
<dbReference type="SUPFAM" id="SSF52540">
    <property type="entry name" value="P-loop containing nucleoside triphosphate hydrolases"/>
    <property type="match status" value="1"/>
</dbReference>
<dbReference type="InterPro" id="IPR027417">
    <property type="entry name" value="P-loop_NTPase"/>
</dbReference>
<dbReference type="InterPro" id="IPR036640">
    <property type="entry name" value="ABC1_TM_sf"/>
</dbReference>
<evidence type="ECO:0000313" key="10">
    <source>
        <dbReference type="Proteomes" id="UP000323142"/>
    </source>
</evidence>
<name>A0A5B2VBJ7_9HYPH</name>
<reference evidence="9 10" key="2">
    <citation type="submission" date="2019-09" db="EMBL/GenBank/DDBJ databases">
        <authorList>
            <person name="Jin C."/>
        </authorList>
    </citation>
    <scope>NUCLEOTIDE SEQUENCE [LARGE SCALE GENOMIC DNA]</scope>
    <source>
        <strain evidence="9 10">BN140002</strain>
    </source>
</reference>
<comment type="subcellular location">
    <subcellularLocation>
        <location evidence="1">Cell membrane</location>
        <topology evidence="1">Multi-pass membrane protein</topology>
    </subcellularLocation>
</comment>
<keyword evidence="10" id="KW-1185">Reference proteome</keyword>
<dbReference type="GO" id="GO:0005524">
    <property type="term" value="F:ATP binding"/>
    <property type="evidence" value="ECO:0007669"/>
    <property type="project" value="UniProtKB-KW"/>
</dbReference>
<dbReference type="InterPro" id="IPR011527">
    <property type="entry name" value="ABC1_TM_dom"/>
</dbReference>
<keyword evidence="3 6" id="KW-1133">Transmembrane helix</keyword>
<evidence type="ECO:0000256" key="5">
    <source>
        <dbReference type="SAM" id="MobiDB-lite"/>
    </source>
</evidence>
<comment type="caution">
    <text evidence="9">The sequence shown here is derived from an EMBL/GenBank/DDBJ whole genome shotgun (WGS) entry which is preliminary data.</text>
</comment>
<evidence type="ECO:0000313" key="9">
    <source>
        <dbReference type="EMBL" id="KAA2235547.1"/>
    </source>
</evidence>
<sequence>MDQNLFRYVWRHTRRSQILILGLILLSLPTYFLSFEIPKRIINEAIQGRPFVNPGDTVLFGRWVVGLPELLGGASLVVSPGFPLDQTSLLFALSGLFLGLVIVNGAFKYVINVQKGILGERMLRRMRYELFALLMRFGPEDLRAVKPAEAATIIKDEVEPIGGFTGDAFIQPAFLGTQALTALVFIMVQNVWLGLVALAVVLIQAFVIPGLRREQLRLGRERQLASRQLAGRIGEIVDGAPAILGHGARRFVGAEIGDRLGALFRIRVELFRRKFAVKYLNNLLAQVTPFFFYAIGGYLALRGSLDIGQLVAAIGAYRDLPPPIKELIDWDQQRADVIVKYEQIVAQFPAGRAEAQGSTAAAPPSDAPLAIEGLRVLDGRGMPLLESLDLVLSRPSAIALAGPAGSGRDILPKVLGRQVTADRGRVRIGEFVLTRATAEDAARVVAYAGSEPHLFGGTLRDNLLLALRRAEPALSAEAASPEERWRRLEAERSGNPLVSAGADWIDGTLADGLDARIMAALAVVGLRDDVRRLGLSGQLDPLHDRDGIQRVLAARRDLRERVASGPLARLIEPFDPERFAINATLGENLLFGRPTGQIFAEGRVAADPFVRSILQAEALQVPLLRTGLRMAETALEIFAGLPPGSPLTQRFSFIRSDELPDYRAILELARQRRAVTRLPPEAQARLIELALSYVEPRHRMGLVDAAFAARTLRARRSISAYLPQAYAGEIEFYDPRRYLAAASIHDNLLLGRIAYGIADAEVRVRDALAETLRAHDLEGLVDRVGLATDVGPGGRSLYPPQRAAVAIARCLLGEPQVLVLDGALTSFGPGDSRRMMASLLAAMAGRTLIATVVGREDASGFDRVVTFEGPRLSEDRTPSRTVAAVPEPESLRDEHV</sequence>
<keyword evidence="9" id="KW-0547">Nucleotide-binding</keyword>
<gene>
    <name evidence="9" type="ORF">F0L46_18765</name>
</gene>
<dbReference type="GO" id="GO:0015421">
    <property type="term" value="F:ABC-type oligopeptide transporter activity"/>
    <property type="evidence" value="ECO:0007669"/>
    <property type="project" value="TreeGrafter"/>
</dbReference>
<dbReference type="PROSITE" id="PS50893">
    <property type="entry name" value="ABC_TRANSPORTER_2"/>
    <property type="match status" value="1"/>
</dbReference>
<evidence type="ECO:0000256" key="4">
    <source>
        <dbReference type="ARBA" id="ARBA00023136"/>
    </source>
</evidence>
<proteinExistence type="predicted"/>
<dbReference type="InterPro" id="IPR003439">
    <property type="entry name" value="ABC_transporter-like_ATP-bd"/>
</dbReference>
<dbReference type="Gene3D" id="3.40.50.300">
    <property type="entry name" value="P-loop containing nucleotide triphosphate hydrolases"/>
    <property type="match status" value="2"/>
</dbReference>
<keyword evidence="9" id="KW-0067">ATP-binding</keyword>
<feature type="transmembrane region" description="Helical" evidence="6">
    <location>
        <begin position="90"/>
        <end position="111"/>
    </location>
</feature>